<keyword evidence="2" id="KW-1185">Reference proteome</keyword>
<dbReference type="AlphaFoldDB" id="A0AAD2CKP9"/>
<gene>
    <name evidence="1" type="ORF">CYCCA115_LOCUS3065</name>
</gene>
<accession>A0AAD2CKP9</accession>
<proteinExistence type="predicted"/>
<dbReference type="EMBL" id="CAKOGP040000225">
    <property type="protein sequence ID" value="CAJ1932894.1"/>
    <property type="molecule type" value="Genomic_DNA"/>
</dbReference>
<organism evidence="1 2">
    <name type="scientific">Cylindrotheca closterium</name>
    <dbReference type="NCBI Taxonomy" id="2856"/>
    <lineage>
        <taxon>Eukaryota</taxon>
        <taxon>Sar</taxon>
        <taxon>Stramenopiles</taxon>
        <taxon>Ochrophyta</taxon>
        <taxon>Bacillariophyta</taxon>
        <taxon>Bacillariophyceae</taxon>
        <taxon>Bacillariophycidae</taxon>
        <taxon>Bacillariales</taxon>
        <taxon>Bacillariaceae</taxon>
        <taxon>Cylindrotheca</taxon>
    </lineage>
</organism>
<dbReference type="Proteomes" id="UP001295423">
    <property type="component" value="Unassembled WGS sequence"/>
</dbReference>
<sequence>MLVCTSSRRSQSSQQQCQYLQTEIPSTGQKDLKLPDNGRRRTLLFVVYHNSSNDNECDDDCASSQAYWGTPEVLRDFGMVEPLPHTFYLGDTMTFVIWNATLGTKEPALDNLSIEYMNNNYPSFQTIDKASKSTKLKFQKLTRKRLLHTNST</sequence>
<protein>
    <submittedName>
        <fullName evidence="1">Uncharacterized protein</fullName>
    </submittedName>
</protein>
<reference evidence="1" key="1">
    <citation type="submission" date="2023-08" db="EMBL/GenBank/DDBJ databases">
        <authorList>
            <person name="Audoor S."/>
            <person name="Bilcke G."/>
        </authorList>
    </citation>
    <scope>NUCLEOTIDE SEQUENCE</scope>
</reference>
<comment type="caution">
    <text evidence="1">The sequence shown here is derived from an EMBL/GenBank/DDBJ whole genome shotgun (WGS) entry which is preliminary data.</text>
</comment>
<name>A0AAD2CKP9_9STRA</name>
<evidence type="ECO:0000313" key="2">
    <source>
        <dbReference type="Proteomes" id="UP001295423"/>
    </source>
</evidence>
<evidence type="ECO:0000313" key="1">
    <source>
        <dbReference type="EMBL" id="CAJ1932894.1"/>
    </source>
</evidence>